<reference evidence="2 3" key="2">
    <citation type="submission" date="2018-11" db="EMBL/GenBank/DDBJ databases">
        <authorList>
            <consortium name="Pathogen Informatics"/>
        </authorList>
    </citation>
    <scope>NUCLEOTIDE SEQUENCE [LARGE SCALE GENOMIC DNA]</scope>
</reference>
<evidence type="ECO:0000313" key="2">
    <source>
        <dbReference type="EMBL" id="VDN44827.1"/>
    </source>
</evidence>
<feature type="compositionally biased region" description="Basic and acidic residues" evidence="1">
    <location>
        <begin position="35"/>
        <end position="45"/>
    </location>
</feature>
<reference evidence="4" key="1">
    <citation type="submission" date="2016-06" db="UniProtKB">
        <authorList>
            <consortium name="WormBaseParasite"/>
        </authorList>
    </citation>
    <scope>IDENTIFICATION</scope>
</reference>
<organism evidence="4">
    <name type="scientific">Gongylonema pulchrum</name>
    <dbReference type="NCBI Taxonomy" id="637853"/>
    <lineage>
        <taxon>Eukaryota</taxon>
        <taxon>Metazoa</taxon>
        <taxon>Ecdysozoa</taxon>
        <taxon>Nematoda</taxon>
        <taxon>Chromadorea</taxon>
        <taxon>Rhabditida</taxon>
        <taxon>Spirurina</taxon>
        <taxon>Spiruromorpha</taxon>
        <taxon>Spiruroidea</taxon>
        <taxon>Gongylonematidae</taxon>
        <taxon>Gongylonema</taxon>
    </lineage>
</organism>
<evidence type="ECO:0000313" key="3">
    <source>
        <dbReference type="Proteomes" id="UP000271098"/>
    </source>
</evidence>
<protein>
    <submittedName>
        <fullName evidence="4">BRCT domain-containing protein</fullName>
    </submittedName>
</protein>
<name>A0A183EY58_9BILA</name>
<accession>A0A183EY58</accession>
<dbReference type="EMBL" id="UYRT01107462">
    <property type="protein sequence ID" value="VDN44827.1"/>
    <property type="molecule type" value="Genomic_DNA"/>
</dbReference>
<dbReference type="Proteomes" id="UP000271098">
    <property type="component" value="Unassembled WGS sequence"/>
</dbReference>
<feature type="compositionally biased region" description="Low complexity" evidence="1">
    <location>
        <begin position="67"/>
        <end position="79"/>
    </location>
</feature>
<gene>
    <name evidence="2" type="ORF">GPUH_LOCUS25899</name>
</gene>
<evidence type="ECO:0000313" key="4">
    <source>
        <dbReference type="WBParaSite" id="GPUH_0002592901-mRNA-1"/>
    </source>
</evidence>
<dbReference type="AlphaFoldDB" id="A0A183EY58"/>
<sequence>MLVYVSGLTGHRAQAASQHDVLRERWAADCMQRGPDPEVDGKEDGAPPQPSKCQPSERQPPAPRPPTAASHSAASTASI</sequence>
<dbReference type="WBParaSite" id="GPUH_0002592901-mRNA-1">
    <property type="protein sequence ID" value="GPUH_0002592901-mRNA-1"/>
    <property type="gene ID" value="GPUH_0002592901"/>
</dbReference>
<keyword evidence="3" id="KW-1185">Reference proteome</keyword>
<feature type="region of interest" description="Disordered" evidence="1">
    <location>
        <begin position="29"/>
        <end position="79"/>
    </location>
</feature>
<proteinExistence type="predicted"/>
<evidence type="ECO:0000256" key="1">
    <source>
        <dbReference type="SAM" id="MobiDB-lite"/>
    </source>
</evidence>